<evidence type="ECO:0000313" key="22">
    <source>
        <dbReference type="Proteomes" id="UP000472263"/>
    </source>
</evidence>
<dbReference type="PANTHER" id="PTHR10489:SF594">
    <property type="entry name" value="C-X-C CHEMOKINE RECEPTOR TYPE 4"/>
    <property type="match status" value="1"/>
</dbReference>
<dbReference type="InterPro" id="IPR050119">
    <property type="entry name" value="CCR1-9-like"/>
</dbReference>
<feature type="compositionally biased region" description="Low complexity" evidence="18">
    <location>
        <begin position="286"/>
        <end position="300"/>
    </location>
</feature>
<comment type="similarity">
    <text evidence="17">Belongs to the G-protein coupled receptor 1 family.</text>
</comment>
<dbReference type="Proteomes" id="UP000472263">
    <property type="component" value="Chromosome 17"/>
</dbReference>
<dbReference type="InParanoid" id="A0A667YKP6"/>
<feature type="transmembrane region" description="Helical" evidence="19">
    <location>
        <begin position="629"/>
        <end position="654"/>
    </location>
</feature>
<feature type="domain" description="G-protein coupled receptors family 1 profile" evidence="20">
    <location>
        <begin position="393"/>
        <end position="651"/>
    </location>
</feature>
<accession>A0A667YKP6</accession>
<keyword evidence="22" id="KW-1185">Reference proteome</keyword>
<dbReference type="AlphaFoldDB" id="A0A667YKP6"/>
<dbReference type="GO" id="GO:0006955">
    <property type="term" value="P:immune response"/>
    <property type="evidence" value="ECO:0007669"/>
    <property type="project" value="TreeGrafter"/>
</dbReference>
<keyword evidence="5" id="KW-1003">Cell membrane</keyword>
<dbReference type="PANTHER" id="PTHR10489">
    <property type="entry name" value="CELL ADHESION MOLECULE"/>
    <property type="match status" value="1"/>
</dbReference>
<dbReference type="SUPFAM" id="SSF81321">
    <property type="entry name" value="Family A G protein-coupled receptor-like"/>
    <property type="match status" value="1"/>
</dbReference>
<dbReference type="GO" id="GO:0007420">
    <property type="term" value="P:brain development"/>
    <property type="evidence" value="ECO:0007669"/>
    <property type="project" value="TreeGrafter"/>
</dbReference>
<feature type="compositionally biased region" description="Low complexity" evidence="18">
    <location>
        <begin position="685"/>
        <end position="698"/>
    </location>
</feature>
<dbReference type="GO" id="GO:0060326">
    <property type="term" value="P:cell chemotaxis"/>
    <property type="evidence" value="ECO:0007669"/>
    <property type="project" value="TreeGrafter"/>
</dbReference>
<evidence type="ECO:0000256" key="16">
    <source>
        <dbReference type="ARBA" id="ARBA00023228"/>
    </source>
</evidence>
<evidence type="ECO:0000256" key="3">
    <source>
        <dbReference type="ARBA" id="ARBA00004603"/>
    </source>
</evidence>
<keyword evidence="7 17" id="KW-0812">Transmembrane</keyword>
<keyword evidence="14" id="KW-0325">Glycoprotein</keyword>
<dbReference type="GeneTree" id="ENSGT01050000244848"/>
<name>A0A667YKP6_9TELE</name>
<keyword evidence="8" id="KW-0967">Endosome</keyword>
<dbReference type="GO" id="GO:0007204">
    <property type="term" value="P:positive regulation of cytosolic calcium ion concentration"/>
    <property type="evidence" value="ECO:0007669"/>
    <property type="project" value="TreeGrafter"/>
</dbReference>
<feature type="region of interest" description="Disordered" evidence="18">
    <location>
        <begin position="83"/>
        <end position="116"/>
    </location>
</feature>
<feature type="region of interest" description="Disordered" evidence="18">
    <location>
        <begin position="679"/>
        <end position="698"/>
    </location>
</feature>
<dbReference type="Gene3D" id="1.20.1070.10">
    <property type="entry name" value="Rhodopsin 7-helix transmembrane proteins"/>
    <property type="match status" value="1"/>
</dbReference>
<evidence type="ECO:0000313" key="21">
    <source>
        <dbReference type="Ensembl" id="ENSMMDP00005026933.1"/>
    </source>
</evidence>
<dbReference type="GO" id="GO:0005764">
    <property type="term" value="C:lysosome"/>
    <property type="evidence" value="ECO:0007669"/>
    <property type="project" value="UniProtKB-SubCell"/>
</dbReference>
<dbReference type="GO" id="GO:0005769">
    <property type="term" value="C:early endosome"/>
    <property type="evidence" value="ECO:0007669"/>
    <property type="project" value="UniProtKB-SubCell"/>
</dbReference>
<feature type="compositionally biased region" description="Basic and acidic residues" evidence="18">
    <location>
        <begin position="83"/>
        <end position="105"/>
    </location>
</feature>
<feature type="transmembrane region" description="Helical" evidence="19">
    <location>
        <begin position="589"/>
        <end position="609"/>
    </location>
</feature>
<evidence type="ECO:0000256" key="19">
    <source>
        <dbReference type="SAM" id="Phobius"/>
    </source>
</evidence>
<gene>
    <name evidence="21" type="primary">CXCR4</name>
    <name evidence="21" type="synonym">LOC115375286</name>
</gene>
<dbReference type="Ensembl" id="ENSMMDT00005027491.1">
    <property type="protein sequence ID" value="ENSMMDP00005026933.1"/>
    <property type="gene ID" value="ENSMMDG00005012829.1"/>
</dbReference>
<evidence type="ECO:0000256" key="8">
    <source>
        <dbReference type="ARBA" id="ARBA00022753"/>
    </source>
</evidence>
<sequence>MSVEYCSKRKSLMYSTRSSKLRKSSKKAQKSPSWGEDVIQRRTKGSRWTGQREARPADAMVISDDGTDHDLIDLIDAEQDAEHGFQEDEGKPIEVADESVSKSEDGDNDSVSGHSFCSTASGPSLLHADSLVKQSSPQGWCSGCRKLYQKAKKMTTPLKDKLLDNDPTSLTCDQWVLMKTWRPRRKRNVKGKLWTHLRQLKQLGEKRPVWCVGGREQSACSRPHTFLQRNLRQCVCVPVKSKRKTRGKRKRTRDHALGPRLTKQKRLHSSSLQQHTESKSAHNATVSLCPSSASSSSPVSSDDKTDTHDVIEVVPTAVTMDTSPPAKASAPHVVRKHIVFDYDLNDTGSGSGSGELGMDLEEPCDLEQVVTPDLQQVFLPVVYALIFTLGITGNGLVVMVLGCQRRSKCSLTDRYRLHLSAADLLFVLALPFWAVDAALADWRFGEIACVGVHVIYTVNLYGSVLILAFISLDRYLAVVRATDTNTGGLRQLLAHRLVYVGAWLPAALLAVPDLIFARTQEGGEGATVCQRFYPQDNAPVWAAVFHLQLVLVGLVIPALVLLVCYCVIITRLTRGPLGGQRQKRRAVRTTVALVLCFFVCWLPYGAGISMDALLRLEVLPRGCGLEVGLGVWLAVAEPMAFAHCCLNPLLYAFLGAGFKSSARRALTLSRASSLKVLPRRRTGASTTTESESSSLHSS</sequence>
<dbReference type="GO" id="GO:0016493">
    <property type="term" value="F:C-C chemokine receptor activity"/>
    <property type="evidence" value="ECO:0007669"/>
    <property type="project" value="TreeGrafter"/>
</dbReference>
<keyword evidence="10 17" id="KW-0297">G-protein coupled receptor</keyword>
<evidence type="ECO:0000256" key="1">
    <source>
        <dbReference type="ARBA" id="ARBA00004371"/>
    </source>
</evidence>
<dbReference type="Pfam" id="PF00001">
    <property type="entry name" value="7tm_1"/>
    <property type="match status" value="1"/>
</dbReference>
<organism evidence="21 22">
    <name type="scientific">Myripristis murdjan</name>
    <name type="common">pinecone soldierfish</name>
    <dbReference type="NCBI Taxonomy" id="586833"/>
    <lineage>
        <taxon>Eukaryota</taxon>
        <taxon>Metazoa</taxon>
        <taxon>Chordata</taxon>
        <taxon>Craniata</taxon>
        <taxon>Vertebrata</taxon>
        <taxon>Euteleostomi</taxon>
        <taxon>Actinopterygii</taxon>
        <taxon>Neopterygii</taxon>
        <taxon>Teleostei</taxon>
        <taxon>Neoteleostei</taxon>
        <taxon>Acanthomorphata</taxon>
        <taxon>Holocentriformes</taxon>
        <taxon>Holocentridae</taxon>
        <taxon>Myripristis</taxon>
    </lineage>
</organism>
<keyword evidence="15 17" id="KW-0807">Transducer</keyword>
<keyword evidence="11 19" id="KW-0472">Membrane</keyword>
<evidence type="ECO:0000256" key="14">
    <source>
        <dbReference type="ARBA" id="ARBA00023180"/>
    </source>
</evidence>
<evidence type="ECO:0000256" key="4">
    <source>
        <dbReference type="ARBA" id="ARBA00004651"/>
    </source>
</evidence>
<dbReference type="FunFam" id="1.20.1070.10:FF:000063">
    <property type="entry name" value="C-X-C chemokine receptor type 4"/>
    <property type="match status" value="1"/>
</dbReference>
<reference evidence="21" key="2">
    <citation type="submission" date="2025-08" db="UniProtKB">
        <authorList>
            <consortium name="Ensembl"/>
        </authorList>
    </citation>
    <scope>IDENTIFICATION</scope>
</reference>
<feature type="transmembrane region" description="Helical" evidence="19">
    <location>
        <begin position="415"/>
        <end position="434"/>
    </location>
</feature>
<feature type="region of interest" description="Disordered" evidence="18">
    <location>
        <begin position="15"/>
        <end position="64"/>
    </location>
</feature>
<feature type="compositionally biased region" description="Basic residues" evidence="18">
    <location>
        <begin position="240"/>
        <end position="253"/>
    </location>
</feature>
<dbReference type="GO" id="GO:0005770">
    <property type="term" value="C:late endosome"/>
    <property type="evidence" value="ECO:0007669"/>
    <property type="project" value="UniProtKB-SubCell"/>
</dbReference>
<evidence type="ECO:0000256" key="18">
    <source>
        <dbReference type="SAM" id="MobiDB-lite"/>
    </source>
</evidence>
<dbReference type="GO" id="GO:0009897">
    <property type="term" value="C:external side of plasma membrane"/>
    <property type="evidence" value="ECO:0007669"/>
    <property type="project" value="TreeGrafter"/>
</dbReference>
<keyword evidence="13 17" id="KW-0675">Receptor</keyword>
<keyword evidence="12" id="KW-1015">Disulfide bond</keyword>
<keyword evidence="16" id="KW-0458">Lysosome</keyword>
<feature type="transmembrane region" description="Helical" evidence="19">
    <location>
        <begin position="540"/>
        <end position="568"/>
    </location>
</feature>
<keyword evidence="9 19" id="KW-1133">Transmembrane helix</keyword>
<protein>
    <submittedName>
        <fullName evidence="21">Chemokine (C-X-C motif) receptor 4a</fullName>
    </submittedName>
</protein>
<evidence type="ECO:0000256" key="17">
    <source>
        <dbReference type="RuleBase" id="RU000688"/>
    </source>
</evidence>
<dbReference type="GO" id="GO:0022008">
    <property type="term" value="P:neurogenesis"/>
    <property type="evidence" value="ECO:0007669"/>
    <property type="project" value="TreeGrafter"/>
</dbReference>
<evidence type="ECO:0000256" key="15">
    <source>
        <dbReference type="ARBA" id="ARBA00023224"/>
    </source>
</evidence>
<dbReference type="PROSITE" id="PS00237">
    <property type="entry name" value="G_PROTEIN_RECEP_F1_1"/>
    <property type="match status" value="1"/>
</dbReference>
<evidence type="ECO:0000256" key="12">
    <source>
        <dbReference type="ARBA" id="ARBA00023157"/>
    </source>
</evidence>
<dbReference type="PRINTS" id="PR00645">
    <property type="entry name" value="CXCCHMKINER4"/>
</dbReference>
<dbReference type="InterPro" id="IPR001277">
    <property type="entry name" value="CXCR4/ACKR2"/>
</dbReference>
<keyword evidence="6" id="KW-0765">Sulfation</keyword>
<evidence type="ECO:0000256" key="9">
    <source>
        <dbReference type="ARBA" id="ARBA00022989"/>
    </source>
</evidence>
<feature type="transmembrane region" description="Helical" evidence="19">
    <location>
        <begin position="377"/>
        <end position="403"/>
    </location>
</feature>
<reference evidence="21" key="1">
    <citation type="submission" date="2019-06" db="EMBL/GenBank/DDBJ databases">
        <authorList>
            <consortium name="Wellcome Sanger Institute Data Sharing"/>
        </authorList>
    </citation>
    <scope>NUCLEOTIDE SEQUENCE [LARGE SCALE GENOMIC DNA]</scope>
</reference>
<dbReference type="InterPro" id="IPR000276">
    <property type="entry name" value="GPCR_Rhodpsn"/>
</dbReference>
<reference evidence="21" key="3">
    <citation type="submission" date="2025-09" db="UniProtKB">
        <authorList>
            <consortium name="Ensembl"/>
        </authorList>
    </citation>
    <scope>IDENTIFICATION</scope>
</reference>
<evidence type="ECO:0000256" key="11">
    <source>
        <dbReference type="ARBA" id="ARBA00023136"/>
    </source>
</evidence>
<comment type="subcellular location">
    <subcellularLocation>
        <location evidence="4">Cell membrane</location>
        <topology evidence="4">Multi-pass membrane protein</topology>
    </subcellularLocation>
    <subcellularLocation>
        <location evidence="2">Early endosome</location>
    </subcellularLocation>
    <subcellularLocation>
        <location evidence="3">Late endosome</location>
    </subcellularLocation>
    <subcellularLocation>
        <location evidence="1">Lysosome</location>
    </subcellularLocation>
</comment>
<evidence type="ECO:0000256" key="7">
    <source>
        <dbReference type="ARBA" id="ARBA00022692"/>
    </source>
</evidence>
<proteinExistence type="inferred from homology"/>
<feature type="compositionally biased region" description="Polar residues" evidence="18">
    <location>
        <begin position="269"/>
        <end position="285"/>
    </location>
</feature>
<dbReference type="InterPro" id="IPR017452">
    <property type="entry name" value="GPCR_Rhodpsn_7TM"/>
</dbReference>
<feature type="transmembrane region" description="Helical" evidence="19">
    <location>
        <begin position="454"/>
        <end position="476"/>
    </location>
</feature>
<evidence type="ECO:0000256" key="13">
    <source>
        <dbReference type="ARBA" id="ARBA00023170"/>
    </source>
</evidence>
<evidence type="ECO:0000256" key="6">
    <source>
        <dbReference type="ARBA" id="ARBA00022641"/>
    </source>
</evidence>
<evidence type="ECO:0000256" key="2">
    <source>
        <dbReference type="ARBA" id="ARBA00004412"/>
    </source>
</evidence>
<dbReference type="GO" id="GO:0019957">
    <property type="term" value="F:C-C chemokine binding"/>
    <property type="evidence" value="ECO:0007669"/>
    <property type="project" value="TreeGrafter"/>
</dbReference>
<dbReference type="PROSITE" id="PS50262">
    <property type="entry name" value="G_PROTEIN_RECEP_F1_2"/>
    <property type="match status" value="1"/>
</dbReference>
<evidence type="ECO:0000256" key="10">
    <source>
        <dbReference type="ARBA" id="ARBA00023040"/>
    </source>
</evidence>
<evidence type="ECO:0000256" key="5">
    <source>
        <dbReference type="ARBA" id="ARBA00022475"/>
    </source>
</evidence>
<feature type="region of interest" description="Disordered" evidence="18">
    <location>
        <begin position="240"/>
        <end position="306"/>
    </location>
</feature>
<dbReference type="GO" id="GO:0019722">
    <property type="term" value="P:calcium-mediated signaling"/>
    <property type="evidence" value="ECO:0007669"/>
    <property type="project" value="TreeGrafter"/>
</dbReference>
<feature type="transmembrane region" description="Helical" evidence="19">
    <location>
        <begin position="497"/>
        <end position="517"/>
    </location>
</feature>
<feature type="compositionally biased region" description="Basic residues" evidence="18">
    <location>
        <begin position="19"/>
        <end position="29"/>
    </location>
</feature>
<dbReference type="PRINTS" id="PR00237">
    <property type="entry name" value="GPCRRHODOPSN"/>
</dbReference>
<evidence type="ECO:0000259" key="20">
    <source>
        <dbReference type="PROSITE" id="PS50262"/>
    </source>
</evidence>